<feature type="transmembrane region" description="Helical" evidence="1">
    <location>
        <begin position="300"/>
        <end position="321"/>
    </location>
</feature>
<reference evidence="3 4" key="1">
    <citation type="submission" date="2017-09" db="EMBL/GenBank/DDBJ databases">
        <authorList>
            <consortium name="International Durum Wheat Genome Sequencing Consortium (IDWGSC)"/>
            <person name="Milanesi L."/>
        </authorList>
    </citation>
    <scope>NUCLEOTIDE SEQUENCE [LARGE SCALE GENOMIC DNA]</scope>
    <source>
        <strain evidence="4">cv. Svevo</strain>
    </source>
</reference>
<gene>
    <name evidence="3" type="ORF">TRITD_2Av1G295670</name>
</gene>
<keyword evidence="1" id="KW-1133">Transmembrane helix</keyword>
<name>A0A9R1PA40_TRITD</name>
<dbReference type="Pfam" id="PF13968">
    <property type="entry name" value="DUF4220"/>
    <property type="match status" value="1"/>
</dbReference>
<dbReference type="Proteomes" id="UP000324705">
    <property type="component" value="Chromosome 2A"/>
</dbReference>
<evidence type="ECO:0000259" key="2">
    <source>
        <dbReference type="Pfam" id="PF13968"/>
    </source>
</evidence>
<dbReference type="PANTHER" id="PTHR31325">
    <property type="entry name" value="OS01G0798800 PROTEIN-RELATED"/>
    <property type="match status" value="1"/>
</dbReference>
<evidence type="ECO:0000256" key="1">
    <source>
        <dbReference type="SAM" id="Phobius"/>
    </source>
</evidence>
<feature type="transmembrane region" description="Helical" evidence="1">
    <location>
        <begin position="132"/>
        <end position="150"/>
    </location>
</feature>
<keyword evidence="1" id="KW-0812">Transmembrane</keyword>
<proteinExistence type="predicted"/>
<organism evidence="3 4">
    <name type="scientific">Triticum turgidum subsp. durum</name>
    <name type="common">Durum wheat</name>
    <name type="synonym">Triticum durum</name>
    <dbReference type="NCBI Taxonomy" id="4567"/>
    <lineage>
        <taxon>Eukaryota</taxon>
        <taxon>Viridiplantae</taxon>
        <taxon>Streptophyta</taxon>
        <taxon>Embryophyta</taxon>
        <taxon>Tracheophyta</taxon>
        <taxon>Spermatophyta</taxon>
        <taxon>Magnoliopsida</taxon>
        <taxon>Liliopsida</taxon>
        <taxon>Poales</taxon>
        <taxon>Poaceae</taxon>
        <taxon>BOP clade</taxon>
        <taxon>Pooideae</taxon>
        <taxon>Triticodae</taxon>
        <taxon>Triticeae</taxon>
        <taxon>Triticinae</taxon>
        <taxon>Triticum</taxon>
    </lineage>
</organism>
<evidence type="ECO:0000313" key="3">
    <source>
        <dbReference type="EMBL" id="VAH39574.1"/>
    </source>
</evidence>
<dbReference type="EMBL" id="LT934113">
    <property type="protein sequence ID" value="VAH39574.1"/>
    <property type="molecule type" value="Genomic_DNA"/>
</dbReference>
<keyword evidence="1" id="KW-0472">Membrane</keyword>
<feature type="domain" description="DUF4220" evidence="2">
    <location>
        <begin position="50"/>
        <end position="380"/>
    </location>
</feature>
<feature type="transmembrane region" description="Helical" evidence="1">
    <location>
        <begin position="15"/>
        <end position="36"/>
    </location>
</feature>
<dbReference type="Gramene" id="TRITD2Av1G295670.1">
    <property type="protein sequence ID" value="TRITD2Av1G295670.1"/>
    <property type="gene ID" value="TRITD2Av1G295670"/>
</dbReference>
<dbReference type="OMA" id="MEMELFL"/>
<feature type="transmembrane region" description="Helical" evidence="1">
    <location>
        <begin position="258"/>
        <end position="280"/>
    </location>
</feature>
<sequence>MARVELQVEPWQEHVVQVMVLLSFTTQLVLLVLAEFRRRMDSGVLRAVIWSAYMMADSTATYTLGHLSLTSRSADHQLMAFWAPFLLLHLGGEDNITAYAIEDNRLWLRHLQALAVQVAAAAYVLYESTVVGTQALLRSAAVLVFVLGVVKYGERVWALKRADISSSGSKYRFYQDLTDTQIGPPTDQRDDTEDLLRIAHLLLDVPKEMFEGPLPVVVVPAHLCGDVHAKTTIYTDELYKVVEMQLSLMHDVVYSKAVVIHTWYGICIRIISPVFTAVAFELFHKSGAGDHHHSRADVVITYILLSGAVMLELVSVLRAMFSRWPSLVLWKLAYNAAGKERRVWGLLARAIASIRRFILPLRYTSRWWWSDSMGQHNIFELCVRSRASQGSRIAGRMGVEAGLVEHDGLLMVHPCIHNY</sequence>
<dbReference type="AlphaFoldDB" id="A0A9R1PA40"/>
<evidence type="ECO:0000313" key="4">
    <source>
        <dbReference type="Proteomes" id="UP000324705"/>
    </source>
</evidence>
<protein>
    <recommendedName>
        <fullName evidence="2">DUF4220 domain-containing protein</fullName>
    </recommendedName>
</protein>
<accession>A0A9R1PA40</accession>
<keyword evidence="4" id="KW-1185">Reference proteome</keyword>
<dbReference type="InterPro" id="IPR025315">
    <property type="entry name" value="DUF4220"/>
</dbReference>